<comment type="caution">
    <text evidence="10">The sequence shown here is derived from an EMBL/GenBank/DDBJ whole genome shotgun (WGS) entry which is preliminary data.</text>
</comment>
<dbReference type="Proteomes" id="UP001499988">
    <property type="component" value="Unassembled WGS sequence"/>
</dbReference>
<comment type="similarity">
    <text evidence="2 7">Belongs to the thioredoxin family. DsbC subfamily.</text>
</comment>
<evidence type="ECO:0000256" key="7">
    <source>
        <dbReference type="RuleBase" id="RU364038"/>
    </source>
</evidence>
<evidence type="ECO:0000256" key="2">
    <source>
        <dbReference type="ARBA" id="ARBA00009813"/>
    </source>
</evidence>
<comment type="subcellular location">
    <subcellularLocation>
        <location evidence="1 7">Periplasm</location>
    </subcellularLocation>
</comment>
<organism evidence="10 11">
    <name type="scientific">Ferrimonas pelagia</name>
    <dbReference type="NCBI Taxonomy" id="1177826"/>
    <lineage>
        <taxon>Bacteria</taxon>
        <taxon>Pseudomonadati</taxon>
        <taxon>Pseudomonadota</taxon>
        <taxon>Gammaproteobacteria</taxon>
        <taxon>Alteromonadales</taxon>
        <taxon>Ferrimonadaceae</taxon>
        <taxon>Ferrimonas</taxon>
    </lineage>
</organism>
<dbReference type="InterPro" id="IPR018950">
    <property type="entry name" value="DiS-bond_isomerase_DsbC/G_N"/>
</dbReference>
<dbReference type="CDD" id="cd03020">
    <property type="entry name" value="DsbA_DsbC_DsbG"/>
    <property type="match status" value="1"/>
</dbReference>
<dbReference type="NCBIfam" id="NF008129">
    <property type="entry name" value="PRK10877.1"/>
    <property type="match status" value="1"/>
</dbReference>
<evidence type="ECO:0000256" key="4">
    <source>
        <dbReference type="ARBA" id="ARBA00022764"/>
    </source>
</evidence>
<dbReference type="PROSITE" id="PS00430">
    <property type="entry name" value="TONB_DEPENDENT_REC_1"/>
    <property type="match status" value="1"/>
</dbReference>
<feature type="chain" id="PRO_5044998655" description="Thiol:disulfide interchange protein" evidence="7">
    <location>
        <begin position="20"/>
        <end position="234"/>
    </location>
</feature>
<dbReference type="InterPro" id="IPR010916">
    <property type="entry name" value="TonB_box_CS"/>
</dbReference>
<dbReference type="InterPro" id="IPR033954">
    <property type="entry name" value="DiS-bond_Isoase_DsbC/G"/>
</dbReference>
<keyword evidence="11" id="KW-1185">Reference proteome</keyword>
<sequence length="234" mass="24943">MKRALTLLVASALSLSAFAATDTSKAQAALQKLGLPATELAPAPLDGFYQVVTPQGLLYISADGARLLHGNIYDVENGMANLTELAMGELRQTRLSDVEDSMIVYPAKDEKYVVTVFTDISCGYCRKLHNDMAGYNERGITIRYLAFPRGGQGTSAWREMESVWCAADPAKAMTQAKASGKAGSSQSCDNKVAEHYALGGAFGVSGTPALVLTDGTLVPGYLPPERLLMALQTQ</sequence>
<feature type="domain" description="Thioredoxin-like fold" evidence="9">
    <location>
        <begin position="107"/>
        <end position="229"/>
    </location>
</feature>
<reference evidence="11" key="1">
    <citation type="journal article" date="2019" name="Int. J. Syst. Evol. Microbiol.">
        <title>The Global Catalogue of Microorganisms (GCM) 10K type strain sequencing project: providing services to taxonomists for standard genome sequencing and annotation.</title>
        <authorList>
            <consortium name="The Broad Institute Genomics Platform"/>
            <consortium name="The Broad Institute Genome Sequencing Center for Infectious Disease"/>
            <person name="Wu L."/>
            <person name="Ma J."/>
        </authorList>
    </citation>
    <scope>NUCLEOTIDE SEQUENCE [LARGE SCALE GENOMIC DNA]</scope>
    <source>
        <strain evidence="11">JCM 18401</strain>
    </source>
</reference>
<dbReference type="SUPFAM" id="SSF54423">
    <property type="entry name" value="DsbC/DsbG N-terminal domain-like"/>
    <property type="match status" value="1"/>
</dbReference>
<comment type="function">
    <text evidence="7">Required for disulfide bond formation in some periplasmic proteins. Acts by transferring its disulfide bond to other proteins and is reduced in the process.</text>
</comment>
<dbReference type="EMBL" id="BAABJZ010000009">
    <property type="protein sequence ID" value="GAA4877539.1"/>
    <property type="molecule type" value="Genomic_DNA"/>
</dbReference>
<dbReference type="InterPro" id="IPR051470">
    <property type="entry name" value="Thiol:disulfide_interchange"/>
</dbReference>
<dbReference type="PANTHER" id="PTHR35272:SF3">
    <property type="entry name" value="THIOL:DISULFIDE INTERCHANGE PROTEIN DSBC"/>
    <property type="match status" value="1"/>
</dbReference>
<proteinExistence type="inferred from homology"/>
<dbReference type="InterPro" id="IPR012336">
    <property type="entry name" value="Thioredoxin-like_fold"/>
</dbReference>
<dbReference type="SUPFAM" id="SSF52833">
    <property type="entry name" value="Thioredoxin-like"/>
    <property type="match status" value="1"/>
</dbReference>
<feature type="domain" description="Disulphide bond isomerase DsbC/G N-terminal" evidence="8">
    <location>
        <begin position="18"/>
        <end position="84"/>
    </location>
</feature>
<keyword evidence="10" id="KW-0413">Isomerase</keyword>
<name>A0ABP9EI24_9GAMM</name>
<dbReference type="Pfam" id="PF13098">
    <property type="entry name" value="Thioredoxin_2"/>
    <property type="match status" value="1"/>
</dbReference>
<dbReference type="PANTHER" id="PTHR35272">
    <property type="entry name" value="THIOL:DISULFIDE INTERCHANGE PROTEIN DSBC-RELATED"/>
    <property type="match status" value="1"/>
</dbReference>
<evidence type="ECO:0000256" key="1">
    <source>
        <dbReference type="ARBA" id="ARBA00004418"/>
    </source>
</evidence>
<evidence type="ECO:0000256" key="6">
    <source>
        <dbReference type="ARBA" id="ARBA00023284"/>
    </source>
</evidence>
<protein>
    <recommendedName>
        <fullName evidence="7">Thiol:disulfide interchange protein</fullName>
    </recommendedName>
</protein>
<dbReference type="InterPro" id="IPR036249">
    <property type="entry name" value="Thioredoxin-like_sf"/>
</dbReference>
<gene>
    <name evidence="10" type="primary">dsbC</name>
    <name evidence="10" type="ORF">GCM10023333_08550</name>
</gene>
<accession>A0ABP9EI24</accession>
<keyword evidence="3 7" id="KW-0732">Signal</keyword>
<keyword evidence="5" id="KW-1015">Disulfide bond</keyword>
<dbReference type="Gene3D" id="3.40.30.10">
    <property type="entry name" value="Glutaredoxin"/>
    <property type="match status" value="1"/>
</dbReference>
<dbReference type="Pfam" id="PF10411">
    <property type="entry name" value="DsbC_N"/>
    <property type="match status" value="1"/>
</dbReference>
<evidence type="ECO:0000259" key="9">
    <source>
        <dbReference type="Pfam" id="PF13098"/>
    </source>
</evidence>
<dbReference type="InterPro" id="IPR009094">
    <property type="entry name" value="DiS-bond_isomerase_DsbC/G_N_sf"/>
</dbReference>
<dbReference type="GO" id="GO:0016853">
    <property type="term" value="F:isomerase activity"/>
    <property type="evidence" value="ECO:0007669"/>
    <property type="project" value="UniProtKB-KW"/>
</dbReference>
<keyword evidence="6 7" id="KW-0676">Redox-active center</keyword>
<dbReference type="RefSeq" id="WP_345333761.1">
    <property type="nucleotide sequence ID" value="NZ_BAABJZ010000009.1"/>
</dbReference>
<feature type="signal peptide" evidence="7">
    <location>
        <begin position="1"/>
        <end position="19"/>
    </location>
</feature>
<evidence type="ECO:0000256" key="3">
    <source>
        <dbReference type="ARBA" id="ARBA00022729"/>
    </source>
</evidence>
<evidence type="ECO:0000256" key="5">
    <source>
        <dbReference type="ARBA" id="ARBA00023157"/>
    </source>
</evidence>
<keyword evidence="4 7" id="KW-0574">Periplasm</keyword>
<evidence type="ECO:0000259" key="8">
    <source>
        <dbReference type="Pfam" id="PF10411"/>
    </source>
</evidence>
<evidence type="ECO:0000313" key="11">
    <source>
        <dbReference type="Proteomes" id="UP001499988"/>
    </source>
</evidence>
<evidence type="ECO:0000313" key="10">
    <source>
        <dbReference type="EMBL" id="GAA4877539.1"/>
    </source>
</evidence>
<dbReference type="Gene3D" id="3.10.450.70">
    <property type="entry name" value="Disulphide bond isomerase, DsbC/G, N-terminal"/>
    <property type="match status" value="1"/>
</dbReference>